<dbReference type="Proteomes" id="UP001213646">
    <property type="component" value="Unassembled WGS sequence"/>
</dbReference>
<name>A0A9Q5STD6_9BACT</name>
<dbReference type="EMBL" id="NFIJ01000003">
    <property type="protein sequence ID" value="OUO06331.1"/>
    <property type="molecule type" value="Genomic_DNA"/>
</dbReference>
<sequence length="108" mass="12122">MKKIVLGLSALVATYFGVCVSQCDVNAQVSAQPIVKLVESDAFRRVELQHLPYDVLKTMGTSEAYEGCTFEGAYVKGTECAPLYKILVQKEDRTQMYVFMNREGKIME</sequence>
<reference evidence="2" key="2">
    <citation type="journal article" date="2018" name="BMC Genomics">
        <title>Whole genome sequencing and function prediction of 133 gut anaerobes isolated from chicken caecum in pure cultures.</title>
        <authorList>
            <person name="Medvecky M."/>
            <person name="Cejkova D."/>
            <person name="Polansky O."/>
            <person name="Karasova D."/>
            <person name="Kubasova T."/>
            <person name="Cizek A."/>
            <person name="Rychlik I."/>
        </authorList>
    </citation>
    <scope>NUCLEOTIDE SEQUENCE</scope>
    <source>
        <strain evidence="2">An42</strain>
    </source>
</reference>
<dbReference type="AlphaFoldDB" id="A0A9Q5STD6"/>
<organism evidence="2 3">
    <name type="scientific">Parabacteroides johnsonii</name>
    <dbReference type="NCBI Taxonomy" id="387661"/>
    <lineage>
        <taxon>Bacteria</taxon>
        <taxon>Pseudomonadati</taxon>
        <taxon>Bacteroidota</taxon>
        <taxon>Bacteroidia</taxon>
        <taxon>Bacteroidales</taxon>
        <taxon>Tannerellaceae</taxon>
        <taxon>Parabacteroides</taxon>
    </lineage>
</organism>
<reference evidence="3" key="1">
    <citation type="submission" date="2017-04" db="EMBL/GenBank/DDBJ databases">
        <title>Function of individual gut microbiota members based on whole genome sequencing of pure cultures obtained from chicken caecum.</title>
        <authorList>
            <person name="Medvecky M."/>
            <person name="Cejkova D."/>
            <person name="Polansky O."/>
            <person name="Karasova D."/>
            <person name="Kubasova T."/>
            <person name="Cizek A."/>
            <person name="Rychlik I."/>
        </authorList>
    </citation>
    <scope>NUCLEOTIDE SEQUENCE [LARGE SCALE GENOMIC DNA]</scope>
    <source>
        <strain evidence="3">An42</strain>
    </source>
</reference>
<dbReference type="Proteomes" id="UP000195975">
    <property type="component" value="Unassembled WGS sequence"/>
</dbReference>
<evidence type="ECO:0000313" key="1">
    <source>
        <dbReference type="EMBL" id="MDC7151374.1"/>
    </source>
</evidence>
<gene>
    <name evidence="2" type="ORF">B5F96_04625</name>
    <name evidence="1" type="ORF">PQG89_18480</name>
</gene>
<accession>A0A9Q5STD6</accession>
<dbReference type="RefSeq" id="WP_008157922.1">
    <property type="nucleotide sequence ID" value="NZ_CAJLBM010000024.1"/>
</dbReference>
<proteinExistence type="predicted"/>
<reference evidence="1" key="3">
    <citation type="submission" date="2023-01" db="EMBL/GenBank/DDBJ databases">
        <title>Exploring GABA producing Bacteroides strains toward improving mental health.</title>
        <authorList>
            <person name="Yousuf B."/>
            <person name="Bouhlel N.E."/>
            <person name="Mottawea W."/>
            <person name="Hammami R."/>
        </authorList>
    </citation>
    <scope>NUCLEOTIDE SEQUENCE</scope>
    <source>
        <strain evidence="1">UO.H1047</strain>
    </source>
</reference>
<evidence type="ECO:0000313" key="3">
    <source>
        <dbReference type="Proteomes" id="UP000195975"/>
    </source>
</evidence>
<protein>
    <submittedName>
        <fullName evidence="2">Uncharacterized protein</fullName>
    </submittedName>
</protein>
<comment type="caution">
    <text evidence="2">The sequence shown here is derived from an EMBL/GenBank/DDBJ whole genome shotgun (WGS) entry which is preliminary data.</text>
</comment>
<evidence type="ECO:0000313" key="2">
    <source>
        <dbReference type="EMBL" id="OUO06331.1"/>
    </source>
</evidence>
<dbReference type="EMBL" id="JAQPYX010000192">
    <property type="protein sequence ID" value="MDC7151374.1"/>
    <property type="molecule type" value="Genomic_DNA"/>
</dbReference>